<dbReference type="GO" id="GO:0043386">
    <property type="term" value="P:mycotoxin biosynthetic process"/>
    <property type="evidence" value="ECO:0007669"/>
    <property type="project" value="InterPro"/>
</dbReference>
<comment type="similarity">
    <text evidence="3">Belongs to the ustYa family.</text>
</comment>
<comment type="pathway">
    <text evidence="1">Mycotoxin biosynthesis.</text>
</comment>
<evidence type="ECO:0000256" key="2">
    <source>
        <dbReference type="ARBA" id="ARBA00023002"/>
    </source>
</evidence>
<dbReference type="KEGG" id="bcom:BAUCODRAFT_397167"/>
<dbReference type="Proteomes" id="UP000011761">
    <property type="component" value="Unassembled WGS sequence"/>
</dbReference>
<organism evidence="4 5">
    <name type="scientific">Baudoinia panamericana (strain UAMH 10762)</name>
    <name type="common">Angels' share fungus</name>
    <name type="synonym">Baudoinia compniacensis (strain UAMH 10762)</name>
    <dbReference type="NCBI Taxonomy" id="717646"/>
    <lineage>
        <taxon>Eukaryota</taxon>
        <taxon>Fungi</taxon>
        <taxon>Dikarya</taxon>
        <taxon>Ascomycota</taxon>
        <taxon>Pezizomycotina</taxon>
        <taxon>Dothideomycetes</taxon>
        <taxon>Dothideomycetidae</taxon>
        <taxon>Mycosphaerellales</taxon>
        <taxon>Teratosphaeriaceae</taxon>
        <taxon>Baudoinia</taxon>
    </lineage>
</organism>
<dbReference type="GeneID" id="19113870"/>
<name>M2NIR4_BAUPA</name>
<dbReference type="HOGENOM" id="CLU_042941_4_4_1"/>
<dbReference type="PANTHER" id="PTHR33365">
    <property type="entry name" value="YALI0B05434P"/>
    <property type="match status" value="1"/>
</dbReference>
<proteinExistence type="inferred from homology"/>
<accession>M2NIR4</accession>
<dbReference type="AlphaFoldDB" id="M2NIR4"/>
<dbReference type="GO" id="GO:0016491">
    <property type="term" value="F:oxidoreductase activity"/>
    <property type="evidence" value="ECO:0007669"/>
    <property type="project" value="UniProtKB-KW"/>
</dbReference>
<keyword evidence="5" id="KW-1185">Reference proteome</keyword>
<reference evidence="4 5" key="1">
    <citation type="journal article" date="2012" name="PLoS Pathog.">
        <title>Diverse lifestyles and strategies of plant pathogenesis encoded in the genomes of eighteen Dothideomycetes fungi.</title>
        <authorList>
            <person name="Ohm R.A."/>
            <person name="Feau N."/>
            <person name="Henrissat B."/>
            <person name="Schoch C.L."/>
            <person name="Horwitz B.A."/>
            <person name="Barry K.W."/>
            <person name="Condon B.J."/>
            <person name="Copeland A.C."/>
            <person name="Dhillon B."/>
            <person name="Glaser F."/>
            <person name="Hesse C.N."/>
            <person name="Kosti I."/>
            <person name="LaButti K."/>
            <person name="Lindquist E.A."/>
            <person name="Lucas S."/>
            <person name="Salamov A.A."/>
            <person name="Bradshaw R.E."/>
            <person name="Ciuffetti L."/>
            <person name="Hamelin R.C."/>
            <person name="Kema G.H.J."/>
            <person name="Lawrence C."/>
            <person name="Scott J.A."/>
            <person name="Spatafora J.W."/>
            <person name="Turgeon B.G."/>
            <person name="de Wit P.J.G.M."/>
            <person name="Zhong S."/>
            <person name="Goodwin S.B."/>
            <person name="Grigoriev I.V."/>
        </authorList>
    </citation>
    <scope>NUCLEOTIDE SEQUENCE [LARGE SCALE GENOMIC DNA]</scope>
    <source>
        <strain evidence="4 5">UAMH 10762</strain>
    </source>
</reference>
<gene>
    <name evidence="4" type="ORF">BAUCODRAFT_397167</name>
</gene>
<dbReference type="OrthoDB" id="3687641at2759"/>
<keyword evidence="2" id="KW-0560">Oxidoreductase</keyword>
<dbReference type="eggNOG" id="ENOG502R16P">
    <property type="taxonomic scope" value="Eukaryota"/>
</dbReference>
<dbReference type="Pfam" id="PF11807">
    <property type="entry name" value="UstYa"/>
    <property type="match status" value="1"/>
</dbReference>
<evidence type="ECO:0000313" key="5">
    <source>
        <dbReference type="Proteomes" id="UP000011761"/>
    </source>
</evidence>
<evidence type="ECO:0000256" key="3">
    <source>
        <dbReference type="ARBA" id="ARBA00035112"/>
    </source>
</evidence>
<dbReference type="EMBL" id="KB445552">
    <property type="protein sequence ID" value="EMC99284.1"/>
    <property type="molecule type" value="Genomic_DNA"/>
</dbReference>
<dbReference type="OMA" id="SAMKWRT"/>
<protein>
    <submittedName>
        <fullName evidence="4">Uncharacterized protein</fullName>
    </submittedName>
</protein>
<dbReference type="PANTHER" id="PTHR33365:SF11">
    <property type="entry name" value="TAT PATHWAY SIGNAL SEQUENCE"/>
    <property type="match status" value="1"/>
</dbReference>
<sequence length="164" mass="18646">MNDSVYANENAFTDMETLIRTLQHWTPLSSKGRGYVGIPPSERTGMDGPPYNIDPLLKHQTRDAYMLSGFHQLHCLATIMHSYARLRFGEDESEKGYHIAHCFDYLRQGILCAGDMTLEGNNSATYPGVEIPWGTAHRCVNWDGLRNWADARTVWPFPDVIGIW</sequence>
<dbReference type="InterPro" id="IPR021765">
    <property type="entry name" value="UstYa-like"/>
</dbReference>
<dbReference type="RefSeq" id="XP_007674210.1">
    <property type="nucleotide sequence ID" value="XM_007676020.1"/>
</dbReference>
<evidence type="ECO:0000256" key="1">
    <source>
        <dbReference type="ARBA" id="ARBA00004685"/>
    </source>
</evidence>
<evidence type="ECO:0000313" key="4">
    <source>
        <dbReference type="EMBL" id="EMC99284.1"/>
    </source>
</evidence>